<dbReference type="GO" id="GO:0005774">
    <property type="term" value="C:vacuolar membrane"/>
    <property type="evidence" value="ECO:0007669"/>
    <property type="project" value="UniProtKB-SubCell"/>
</dbReference>
<keyword evidence="3" id="KW-0926">Vacuole</keyword>
<evidence type="ECO:0000256" key="10">
    <source>
        <dbReference type="SAM" id="MobiDB-lite"/>
    </source>
</evidence>
<dbReference type="GO" id="GO:0000323">
    <property type="term" value="C:lytic vacuole"/>
    <property type="evidence" value="ECO:0007669"/>
    <property type="project" value="UniProtKB-ARBA"/>
</dbReference>
<dbReference type="CDD" id="cd18595">
    <property type="entry name" value="ABC_6TM_MRP1_2_3_6_D1_like"/>
    <property type="match status" value="1"/>
</dbReference>
<feature type="compositionally biased region" description="Basic and acidic residues" evidence="10">
    <location>
        <begin position="124"/>
        <end position="142"/>
    </location>
</feature>
<keyword evidence="5" id="KW-0677">Repeat</keyword>
<sequence length="710" mass="78595">MAEIQNGALLLKDETGKPAVLGLVNHAQDATESPAVLGLVNHAQDATESPAVLGLVNHAQDATESPAVLGPVNYAQNATGSPELRLPTEPEQDPEEVETRSLESRNTVMEDTATDAKSAQGLSKEAKDCSNVKEEPQNDEKDKRKRCPEENANFLSRLTFWWFNWFVITAYKRPIGDADLWALKGPLRASYLVPRLKGSWVEEKRKCYHGGIQRIPCPPEATVHVPDDTVKSYKVEFTPKHDTKSTKKPSLLRAMFKVFWQNSLLAALFKLAFDIVMFIQPQLLDLLIEYVEDKNNKTGIWKGYIFAVAMFATGVLQSSLLEYHFHVARMLEMKIKSAIIGLIYEKALILNSASRRQSTAGEMVNLMSVDAARLALLANVMNMLWSGPLEILIAIYFLSVSMGISILAGVGILVLLIPVNLLVSRLARRQQIKQMLEKDSRIVIMDEVLSGIKALKLYAWEESFLSKIMQIRNRELKYLRNACCLNAITEFTFTCAPFLVSFAIFGVYILTGNELTASKAIVALSLINIIRVPFTSLPTAIVTLVQALVSIKRITEFLNLDEVNPDNIQKTMPVENNGSTIYVQNGIFSWDKDELPVLEDINMDIPSGSLVAVVGPVGSGKSSLLSALLGETEKCEGLVAVEGTVAYVPQQAWMQNATLRDNITFGKPFNSRVYQKVIDACALKTDLEILPGGDMTEIGERVSDVSISNR</sequence>
<dbReference type="PANTHER" id="PTHR24223:SF443">
    <property type="entry name" value="MULTIDRUG-RESISTANCE LIKE PROTEIN 1, ISOFORM I"/>
    <property type="match status" value="1"/>
</dbReference>
<dbReference type="InterPro" id="IPR050173">
    <property type="entry name" value="ABC_transporter_C-like"/>
</dbReference>
<dbReference type="InterPro" id="IPR036640">
    <property type="entry name" value="ABC1_TM_sf"/>
</dbReference>
<evidence type="ECO:0000256" key="4">
    <source>
        <dbReference type="ARBA" id="ARBA00022692"/>
    </source>
</evidence>
<comment type="caution">
    <text evidence="13">The sequence shown here is derived from an EMBL/GenBank/DDBJ whole genome shotgun (WGS) entry which is preliminary data.</text>
</comment>
<dbReference type="OrthoDB" id="5979154at2759"/>
<evidence type="ECO:0000313" key="13">
    <source>
        <dbReference type="EMBL" id="KAJ7390653.1"/>
    </source>
</evidence>
<dbReference type="SUPFAM" id="SSF90123">
    <property type="entry name" value="ABC transporter transmembrane region"/>
    <property type="match status" value="1"/>
</dbReference>
<organism evidence="13 14">
    <name type="scientific">Desmophyllum pertusum</name>
    <dbReference type="NCBI Taxonomy" id="174260"/>
    <lineage>
        <taxon>Eukaryota</taxon>
        <taxon>Metazoa</taxon>
        <taxon>Cnidaria</taxon>
        <taxon>Anthozoa</taxon>
        <taxon>Hexacorallia</taxon>
        <taxon>Scleractinia</taxon>
        <taxon>Caryophylliina</taxon>
        <taxon>Caryophylliidae</taxon>
        <taxon>Desmophyllum</taxon>
    </lineage>
</organism>
<dbReference type="Pfam" id="PF00005">
    <property type="entry name" value="ABC_tran"/>
    <property type="match status" value="1"/>
</dbReference>
<keyword evidence="8 11" id="KW-1133">Transmembrane helix</keyword>
<evidence type="ECO:0000313" key="14">
    <source>
        <dbReference type="Proteomes" id="UP001163046"/>
    </source>
</evidence>
<dbReference type="Pfam" id="PF00664">
    <property type="entry name" value="ABC_membrane"/>
    <property type="match status" value="1"/>
</dbReference>
<feature type="transmembrane region" description="Helical" evidence="11">
    <location>
        <begin position="258"/>
        <end position="279"/>
    </location>
</feature>
<dbReference type="GO" id="GO:0016887">
    <property type="term" value="F:ATP hydrolysis activity"/>
    <property type="evidence" value="ECO:0007669"/>
    <property type="project" value="InterPro"/>
</dbReference>
<feature type="transmembrane region" description="Helical" evidence="11">
    <location>
        <begin position="482"/>
        <end position="509"/>
    </location>
</feature>
<evidence type="ECO:0000256" key="3">
    <source>
        <dbReference type="ARBA" id="ARBA00022554"/>
    </source>
</evidence>
<feature type="region of interest" description="Disordered" evidence="10">
    <location>
        <begin position="67"/>
        <end position="146"/>
    </location>
</feature>
<dbReference type="Gene3D" id="3.40.50.300">
    <property type="entry name" value="P-loop containing nucleotide triphosphate hydrolases"/>
    <property type="match status" value="1"/>
</dbReference>
<dbReference type="EMBL" id="MU825413">
    <property type="protein sequence ID" value="KAJ7390653.1"/>
    <property type="molecule type" value="Genomic_DNA"/>
</dbReference>
<dbReference type="PANTHER" id="PTHR24223">
    <property type="entry name" value="ATP-BINDING CASSETTE SUB-FAMILY C"/>
    <property type="match status" value="1"/>
</dbReference>
<feature type="transmembrane region" description="Helical" evidence="11">
    <location>
        <begin position="391"/>
        <end position="423"/>
    </location>
</feature>
<dbReference type="InterPro" id="IPR011527">
    <property type="entry name" value="ABC1_TM_dom"/>
</dbReference>
<comment type="subcellular location">
    <subcellularLocation>
        <location evidence="1">Vacuole membrane</location>
        <topology evidence="1">Multi-pass membrane protein</topology>
    </subcellularLocation>
</comment>
<keyword evidence="4 11" id="KW-0812">Transmembrane</keyword>
<feature type="transmembrane region" description="Helical" evidence="11">
    <location>
        <begin position="299"/>
        <end position="321"/>
    </location>
</feature>
<dbReference type="FunFam" id="1.20.1560.10:FF:000020">
    <property type="entry name" value="ABC metal ion transporter"/>
    <property type="match status" value="1"/>
</dbReference>
<keyword evidence="7" id="KW-0067">ATP-binding</keyword>
<keyword evidence="14" id="KW-1185">Reference proteome</keyword>
<evidence type="ECO:0000256" key="7">
    <source>
        <dbReference type="ARBA" id="ARBA00022840"/>
    </source>
</evidence>
<dbReference type="SUPFAM" id="SSF52540">
    <property type="entry name" value="P-loop containing nucleoside triphosphate hydrolases"/>
    <property type="match status" value="1"/>
</dbReference>
<dbReference type="AlphaFoldDB" id="A0A9X0A0M7"/>
<feature type="domain" description="ABC transmembrane type-1" evidence="12">
    <location>
        <begin position="264"/>
        <end position="546"/>
    </location>
</feature>
<evidence type="ECO:0000259" key="12">
    <source>
        <dbReference type="PROSITE" id="PS50929"/>
    </source>
</evidence>
<keyword evidence="9 11" id="KW-0472">Membrane</keyword>
<dbReference type="InterPro" id="IPR003439">
    <property type="entry name" value="ABC_transporter-like_ATP-bd"/>
</dbReference>
<evidence type="ECO:0000256" key="6">
    <source>
        <dbReference type="ARBA" id="ARBA00022741"/>
    </source>
</evidence>
<dbReference type="Gene3D" id="1.20.1560.10">
    <property type="entry name" value="ABC transporter type 1, transmembrane domain"/>
    <property type="match status" value="1"/>
</dbReference>
<reference evidence="13" key="1">
    <citation type="submission" date="2023-01" db="EMBL/GenBank/DDBJ databases">
        <title>Genome assembly of the deep-sea coral Lophelia pertusa.</title>
        <authorList>
            <person name="Herrera S."/>
            <person name="Cordes E."/>
        </authorList>
    </citation>
    <scope>NUCLEOTIDE SEQUENCE</scope>
    <source>
        <strain evidence="13">USNM1676648</strain>
        <tissue evidence="13">Polyp</tissue>
    </source>
</reference>
<evidence type="ECO:0000256" key="1">
    <source>
        <dbReference type="ARBA" id="ARBA00004128"/>
    </source>
</evidence>
<evidence type="ECO:0000256" key="8">
    <source>
        <dbReference type="ARBA" id="ARBA00022989"/>
    </source>
</evidence>
<name>A0A9X0A0M7_9CNID</name>
<evidence type="ECO:0000256" key="11">
    <source>
        <dbReference type="SAM" id="Phobius"/>
    </source>
</evidence>
<dbReference type="InterPro" id="IPR027417">
    <property type="entry name" value="P-loop_NTPase"/>
</dbReference>
<keyword evidence="6" id="KW-0547">Nucleotide-binding</keyword>
<dbReference type="GO" id="GO:0005524">
    <property type="term" value="F:ATP binding"/>
    <property type="evidence" value="ECO:0007669"/>
    <property type="project" value="UniProtKB-KW"/>
</dbReference>
<dbReference type="GO" id="GO:0140359">
    <property type="term" value="F:ABC-type transporter activity"/>
    <property type="evidence" value="ECO:0007669"/>
    <property type="project" value="InterPro"/>
</dbReference>
<gene>
    <name evidence="13" type="primary">ABCC1_3</name>
    <name evidence="13" type="ORF">OS493_023364</name>
</gene>
<feature type="transmembrane region" description="Helical" evidence="11">
    <location>
        <begin position="521"/>
        <end position="545"/>
    </location>
</feature>
<feature type="compositionally biased region" description="Polar residues" evidence="10">
    <location>
        <begin position="104"/>
        <end position="121"/>
    </location>
</feature>
<proteinExistence type="predicted"/>
<evidence type="ECO:0000256" key="2">
    <source>
        <dbReference type="ARBA" id="ARBA00022448"/>
    </source>
</evidence>
<evidence type="ECO:0000256" key="5">
    <source>
        <dbReference type="ARBA" id="ARBA00022737"/>
    </source>
</evidence>
<dbReference type="Proteomes" id="UP001163046">
    <property type="component" value="Unassembled WGS sequence"/>
</dbReference>
<dbReference type="PROSITE" id="PS50929">
    <property type="entry name" value="ABC_TM1F"/>
    <property type="match status" value="1"/>
</dbReference>
<evidence type="ECO:0000256" key="9">
    <source>
        <dbReference type="ARBA" id="ARBA00023136"/>
    </source>
</evidence>
<accession>A0A9X0A0M7</accession>
<protein>
    <submittedName>
        <fullName evidence="13">Multidrug resistance-associated protein 1</fullName>
    </submittedName>
</protein>
<keyword evidence="2" id="KW-0813">Transport</keyword>